<accession>A0ABN7Q9T6</accession>
<evidence type="ECO:0000313" key="2">
    <source>
        <dbReference type="EMBL" id="CAG2158252.1"/>
    </source>
</evidence>
<evidence type="ECO:0000256" key="1">
    <source>
        <dbReference type="SAM" id="MobiDB-lite"/>
    </source>
</evidence>
<feature type="compositionally biased region" description="Polar residues" evidence="1">
    <location>
        <begin position="197"/>
        <end position="207"/>
    </location>
</feature>
<proteinExistence type="predicted"/>
<evidence type="ECO:0000313" key="3">
    <source>
        <dbReference type="Proteomes" id="UP000672657"/>
    </source>
</evidence>
<organism evidence="2 3">
    <name type="scientific">Cupriavidus numazuensis</name>
    <dbReference type="NCBI Taxonomy" id="221992"/>
    <lineage>
        <taxon>Bacteria</taxon>
        <taxon>Pseudomonadati</taxon>
        <taxon>Pseudomonadota</taxon>
        <taxon>Betaproteobacteria</taxon>
        <taxon>Burkholderiales</taxon>
        <taxon>Burkholderiaceae</taxon>
        <taxon>Cupriavidus</taxon>
    </lineage>
</organism>
<sequence length="234" mass="24934">MLRLSSCQISSGKRQPWAVRSLIDDPRSWFALALRYSAQFPQHSVGTGAQAQGVSKPGRRLTTEGVAQRVQRPSLRSRTTLIPAHQGVDVLGKRTTGAIGVRTLEAAHLNSENDPLLVHRTFFQSAHIAAVESATPTMAGRTRCRANCTAGFDSNGLPSRVAGDEALTHTGENTIDPTENLPHGNDQRTAKPAGNQALDSAVTQSAGDPSLLHFTAGQGRGFERGTLTRSHLGA</sequence>
<name>A0ABN7Q9T6_9BURK</name>
<gene>
    <name evidence="2" type="ORF">LMG26411_05905</name>
</gene>
<keyword evidence="3" id="KW-1185">Reference proteome</keyword>
<dbReference type="Proteomes" id="UP000672657">
    <property type="component" value="Unassembled WGS sequence"/>
</dbReference>
<dbReference type="EMBL" id="CAJPVI010000045">
    <property type="protein sequence ID" value="CAG2158252.1"/>
    <property type="molecule type" value="Genomic_DNA"/>
</dbReference>
<comment type="caution">
    <text evidence="2">The sequence shown here is derived from an EMBL/GenBank/DDBJ whole genome shotgun (WGS) entry which is preliminary data.</text>
</comment>
<feature type="region of interest" description="Disordered" evidence="1">
    <location>
        <begin position="170"/>
        <end position="234"/>
    </location>
</feature>
<reference evidence="2 3" key="1">
    <citation type="submission" date="2021-03" db="EMBL/GenBank/DDBJ databases">
        <authorList>
            <person name="Peeters C."/>
        </authorList>
    </citation>
    <scope>NUCLEOTIDE SEQUENCE [LARGE SCALE GENOMIC DNA]</scope>
    <source>
        <strain evidence="2 3">LMG 26411</strain>
    </source>
</reference>
<protein>
    <submittedName>
        <fullName evidence="2">Uncharacterized protein</fullName>
    </submittedName>
</protein>